<evidence type="ECO:0000256" key="1">
    <source>
        <dbReference type="SAM" id="MobiDB-lite"/>
    </source>
</evidence>
<feature type="compositionally biased region" description="Polar residues" evidence="1">
    <location>
        <begin position="100"/>
        <end position="114"/>
    </location>
</feature>
<evidence type="ECO:0000313" key="2">
    <source>
        <dbReference type="EMBL" id="KAK9743944.1"/>
    </source>
</evidence>
<reference evidence="2 3" key="1">
    <citation type="journal article" date="2024" name="BMC Genomics">
        <title>De novo assembly and annotation of Popillia japonica's genome with initial clues to its potential as an invasive pest.</title>
        <authorList>
            <person name="Cucini C."/>
            <person name="Boschi S."/>
            <person name="Funari R."/>
            <person name="Cardaioli E."/>
            <person name="Iannotti N."/>
            <person name="Marturano G."/>
            <person name="Paoli F."/>
            <person name="Bruttini M."/>
            <person name="Carapelli A."/>
            <person name="Frati F."/>
            <person name="Nardi F."/>
        </authorList>
    </citation>
    <scope>NUCLEOTIDE SEQUENCE [LARGE SCALE GENOMIC DNA]</scope>
    <source>
        <strain evidence="2">DMR45628</strain>
    </source>
</reference>
<accession>A0AAW1M540</accession>
<proteinExistence type="predicted"/>
<comment type="caution">
    <text evidence="2">The sequence shown here is derived from an EMBL/GenBank/DDBJ whole genome shotgun (WGS) entry which is preliminary data.</text>
</comment>
<dbReference type="Proteomes" id="UP001458880">
    <property type="component" value="Unassembled WGS sequence"/>
</dbReference>
<name>A0AAW1M540_POPJA</name>
<evidence type="ECO:0000313" key="3">
    <source>
        <dbReference type="Proteomes" id="UP001458880"/>
    </source>
</evidence>
<dbReference type="EMBL" id="JASPKY010000064">
    <property type="protein sequence ID" value="KAK9743944.1"/>
    <property type="molecule type" value="Genomic_DNA"/>
</dbReference>
<protein>
    <submittedName>
        <fullName evidence="2">Uncharacterized protein</fullName>
    </submittedName>
</protein>
<gene>
    <name evidence="2" type="ORF">QE152_g8177</name>
</gene>
<sequence>MAIINRPPPASILRKLNARNSVINPTPPPHWVKGANRNYADEFVPPYGNFPQEVMSPLCPPTPRSYVIALPSYYGIQQINAIQEEEGAETSFYQEGAPTKGNSANQCNTRRGGR</sequence>
<keyword evidence="3" id="KW-1185">Reference proteome</keyword>
<dbReference type="AlphaFoldDB" id="A0AAW1M540"/>
<organism evidence="2 3">
    <name type="scientific">Popillia japonica</name>
    <name type="common">Japanese beetle</name>
    <dbReference type="NCBI Taxonomy" id="7064"/>
    <lineage>
        <taxon>Eukaryota</taxon>
        <taxon>Metazoa</taxon>
        <taxon>Ecdysozoa</taxon>
        <taxon>Arthropoda</taxon>
        <taxon>Hexapoda</taxon>
        <taxon>Insecta</taxon>
        <taxon>Pterygota</taxon>
        <taxon>Neoptera</taxon>
        <taxon>Endopterygota</taxon>
        <taxon>Coleoptera</taxon>
        <taxon>Polyphaga</taxon>
        <taxon>Scarabaeiformia</taxon>
        <taxon>Scarabaeidae</taxon>
        <taxon>Rutelinae</taxon>
        <taxon>Popillia</taxon>
    </lineage>
</organism>
<feature type="region of interest" description="Disordered" evidence="1">
    <location>
        <begin position="92"/>
        <end position="114"/>
    </location>
</feature>